<name>A0A1I3PDD9_9PSED</name>
<keyword evidence="3" id="KW-1185">Reference proteome</keyword>
<dbReference type="SUPFAM" id="SSF53850">
    <property type="entry name" value="Periplasmic binding protein-like II"/>
    <property type="match status" value="1"/>
</dbReference>
<dbReference type="Gene3D" id="3.40.190.10">
    <property type="entry name" value="Periplasmic binding protein-like II"/>
    <property type="match status" value="2"/>
</dbReference>
<evidence type="ECO:0000313" key="2">
    <source>
        <dbReference type="EMBL" id="SFJ19545.1"/>
    </source>
</evidence>
<keyword evidence="1" id="KW-0732">Signal</keyword>
<feature type="signal peptide" evidence="1">
    <location>
        <begin position="1"/>
        <end position="19"/>
    </location>
</feature>
<proteinExistence type="predicted"/>
<dbReference type="Proteomes" id="UP000243606">
    <property type="component" value="Unassembled WGS sequence"/>
</dbReference>
<feature type="chain" id="PRO_5017318000" evidence="1">
    <location>
        <begin position="20"/>
        <end position="242"/>
    </location>
</feature>
<accession>A0A1I3PDD9</accession>
<evidence type="ECO:0000313" key="3">
    <source>
        <dbReference type="Proteomes" id="UP000243606"/>
    </source>
</evidence>
<sequence>MLKLLLTPLLLMLSAVTLADERAIRFSINDSWAMPILRFEQGRAVEGILFDLQQQLAARVGRKAEFLVMPSLRVHHAMNNGDIDVRCYVSPNWVNNSHPQFIWSRPFMVQRDLLVGTHAEARQPEQLHDERLGTVMGFSYPRLEPLFASGQIQREDGRTQEQVLLKLGARRYNYAISNDLSLHWFNRNRAPQQHLHALSELASEPVACIIRDAADVPTMTLLRAMVQMEQEGEFAALLARYR</sequence>
<dbReference type="RefSeq" id="WP_244154009.1">
    <property type="nucleotide sequence ID" value="NZ_FOQL01000006.1"/>
</dbReference>
<protein>
    <submittedName>
        <fullName evidence="2">Amino acid ABC transporter substrate-binding protein, PAAT family</fullName>
    </submittedName>
</protein>
<gene>
    <name evidence="2" type="ORF">SAMN05216206_3659</name>
</gene>
<reference evidence="3" key="1">
    <citation type="submission" date="2016-10" db="EMBL/GenBank/DDBJ databases">
        <authorList>
            <person name="Varghese N."/>
            <person name="Submissions S."/>
        </authorList>
    </citation>
    <scope>NUCLEOTIDE SEQUENCE [LARGE SCALE GENOMIC DNA]</scope>
    <source>
        <strain evidence="3">LMG 24016</strain>
    </source>
</reference>
<evidence type="ECO:0000256" key="1">
    <source>
        <dbReference type="SAM" id="SignalP"/>
    </source>
</evidence>
<organism evidence="2 3">
    <name type="scientific">Pseudomonas guineae</name>
    <dbReference type="NCBI Taxonomy" id="425504"/>
    <lineage>
        <taxon>Bacteria</taxon>
        <taxon>Pseudomonadati</taxon>
        <taxon>Pseudomonadota</taxon>
        <taxon>Gammaproteobacteria</taxon>
        <taxon>Pseudomonadales</taxon>
        <taxon>Pseudomonadaceae</taxon>
        <taxon>Pseudomonas</taxon>
    </lineage>
</organism>
<dbReference type="STRING" id="425504.SAMN05216206_3659"/>
<dbReference type="EMBL" id="FOQL01000006">
    <property type="protein sequence ID" value="SFJ19545.1"/>
    <property type="molecule type" value="Genomic_DNA"/>
</dbReference>
<dbReference type="AlphaFoldDB" id="A0A1I3PDD9"/>